<evidence type="ECO:0000256" key="1">
    <source>
        <dbReference type="SAM" id="SignalP"/>
    </source>
</evidence>
<dbReference type="InterPro" id="IPR027823">
    <property type="entry name" value="DUF4468"/>
</dbReference>
<proteinExistence type="predicted"/>
<dbReference type="Pfam" id="PF14730">
    <property type="entry name" value="DUF4468"/>
    <property type="match status" value="1"/>
</dbReference>
<feature type="domain" description="DUF4468" evidence="2">
    <location>
        <begin position="172"/>
        <end position="252"/>
    </location>
</feature>
<accession>A0A1M5KYE5</accession>
<feature type="chain" id="PRO_5013132988" description="DUF4468 domain-containing protein" evidence="1">
    <location>
        <begin position="22"/>
        <end position="298"/>
    </location>
</feature>
<protein>
    <recommendedName>
        <fullName evidence="2">DUF4468 domain-containing protein</fullName>
    </recommendedName>
</protein>
<keyword evidence="1" id="KW-0732">Signal</keyword>
<gene>
    <name evidence="3" type="ORF">SAMN05444483_11721</name>
</gene>
<dbReference type="OrthoDB" id="1430410at2"/>
<dbReference type="RefSeq" id="WP_072881356.1">
    <property type="nucleotide sequence ID" value="NZ_FQVT01000017.1"/>
</dbReference>
<evidence type="ECO:0000313" key="3">
    <source>
        <dbReference type="EMBL" id="SHG57787.1"/>
    </source>
</evidence>
<reference evidence="4" key="1">
    <citation type="submission" date="2016-11" db="EMBL/GenBank/DDBJ databases">
        <authorList>
            <person name="Varghese N."/>
            <person name="Submissions S."/>
        </authorList>
    </citation>
    <scope>NUCLEOTIDE SEQUENCE [LARGE SCALE GENOMIC DNA]</scope>
    <source>
        <strain evidence="4">DSM 24579</strain>
    </source>
</reference>
<sequence>MKKIMFCQLALVLLFTSCGTGYEIVQKDFPTEQTTINSDASKEDLFKLSHLWMRTALKNNIKGNISEDINSGMLAGKVLIDGFYYNSTGLASGYSNSAKTEILGLTQIDVKNNQAQIKIDIEPFTVIESNYLETSGLNDDEIKNQLNNLMDSYKNFISNHKIIKTNFDTKEQVINIENKKKNDLYVIANKWMVEKFNNAKSVVQFSDKEAGVVTGKYLIGEVFFYEQQDNSGKDVFALITIEVKDEAAKISLNPDDLEYLISNNLKEKSGLNKEKLENHLEVLASSFESYLKNNQSSF</sequence>
<dbReference type="AlphaFoldDB" id="A0A1M5KYE5"/>
<dbReference type="PROSITE" id="PS51257">
    <property type="entry name" value="PROKAR_LIPOPROTEIN"/>
    <property type="match status" value="1"/>
</dbReference>
<name>A0A1M5KYE5_SALEC</name>
<evidence type="ECO:0000313" key="4">
    <source>
        <dbReference type="Proteomes" id="UP000183945"/>
    </source>
</evidence>
<dbReference type="Proteomes" id="UP000183945">
    <property type="component" value="Unassembled WGS sequence"/>
</dbReference>
<dbReference type="Gene3D" id="3.30.530.80">
    <property type="match status" value="1"/>
</dbReference>
<keyword evidence="4" id="KW-1185">Reference proteome</keyword>
<feature type="signal peptide" evidence="1">
    <location>
        <begin position="1"/>
        <end position="21"/>
    </location>
</feature>
<organism evidence="3 4">
    <name type="scientific">Salegentibacter echinorum</name>
    <dbReference type="NCBI Taxonomy" id="1073325"/>
    <lineage>
        <taxon>Bacteria</taxon>
        <taxon>Pseudomonadati</taxon>
        <taxon>Bacteroidota</taxon>
        <taxon>Flavobacteriia</taxon>
        <taxon>Flavobacteriales</taxon>
        <taxon>Flavobacteriaceae</taxon>
        <taxon>Salegentibacter</taxon>
    </lineage>
</organism>
<dbReference type="EMBL" id="FQVT01000017">
    <property type="protein sequence ID" value="SHG57787.1"/>
    <property type="molecule type" value="Genomic_DNA"/>
</dbReference>
<evidence type="ECO:0000259" key="2">
    <source>
        <dbReference type="Pfam" id="PF14730"/>
    </source>
</evidence>